<organism evidence="2 3">
    <name type="scientific">Stieleria varia</name>
    <dbReference type="NCBI Taxonomy" id="2528005"/>
    <lineage>
        <taxon>Bacteria</taxon>
        <taxon>Pseudomonadati</taxon>
        <taxon>Planctomycetota</taxon>
        <taxon>Planctomycetia</taxon>
        <taxon>Pirellulales</taxon>
        <taxon>Pirellulaceae</taxon>
        <taxon>Stieleria</taxon>
    </lineage>
</organism>
<protein>
    <submittedName>
        <fullName evidence="2">Uncharacterized protein</fullName>
    </submittedName>
</protein>
<evidence type="ECO:0000256" key="1">
    <source>
        <dbReference type="SAM" id="MobiDB-lite"/>
    </source>
</evidence>
<comment type="caution">
    <text evidence="2">The sequence shown here is derived from an EMBL/GenBank/DDBJ whole genome shotgun (WGS) entry which is preliminary data.</text>
</comment>
<keyword evidence="3" id="KW-1185">Reference proteome</keyword>
<reference evidence="2 3" key="1">
    <citation type="submission" date="2019-02" db="EMBL/GenBank/DDBJ databases">
        <title>Deep-cultivation of Planctomycetes and their phenomic and genomic characterization uncovers novel biology.</title>
        <authorList>
            <person name="Wiegand S."/>
            <person name="Jogler M."/>
            <person name="Boedeker C."/>
            <person name="Pinto D."/>
            <person name="Vollmers J."/>
            <person name="Rivas-Marin E."/>
            <person name="Kohn T."/>
            <person name="Peeters S.H."/>
            <person name="Heuer A."/>
            <person name="Rast P."/>
            <person name="Oberbeckmann S."/>
            <person name="Bunk B."/>
            <person name="Jeske O."/>
            <person name="Meyerdierks A."/>
            <person name="Storesund J.E."/>
            <person name="Kallscheuer N."/>
            <person name="Luecker S."/>
            <person name="Lage O.M."/>
            <person name="Pohl T."/>
            <person name="Merkel B.J."/>
            <person name="Hornburger P."/>
            <person name="Mueller R.-W."/>
            <person name="Bruemmer F."/>
            <person name="Labrenz M."/>
            <person name="Spormann A.M."/>
            <person name="Op Den Camp H."/>
            <person name="Overmann J."/>
            <person name="Amann R."/>
            <person name="Jetten M.S.M."/>
            <person name="Mascher T."/>
            <person name="Medema M.H."/>
            <person name="Devos D.P."/>
            <person name="Kaster A.-K."/>
            <person name="Ovreas L."/>
            <person name="Rohde M."/>
            <person name="Galperin M.Y."/>
            <person name="Jogler C."/>
        </authorList>
    </citation>
    <scope>NUCLEOTIDE SEQUENCE [LARGE SCALE GENOMIC DNA]</scope>
    <source>
        <strain evidence="2 3">Pla52n</strain>
    </source>
</reference>
<name>A0A5C5ZPQ7_9BACT</name>
<proteinExistence type="predicted"/>
<dbReference type="Proteomes" id="UP000320176">
    <property type="component" value="Unassembled WGS sequence"/>
</dbReference>
<sequence length="64" mass="7502">MIGYMHQNAQRQRLAMLRREQQALPTRLARAEALREARAMRAAQRLRQQGRSSTDYMLTSIEVD</sequence>
<accession>A0A5C5ZPQ7</accession>
<gene>
    <name evidence="2" type="ORF">Pla52n_67980</name>
</gene>
<dbReference type="EMBL" id="SJPN01000022">
    <property type="protein sequence ID" value="TWT89459.1"/>
    <property type="molecule type" value="Genomic_DNA"/>
</dbReference>
<evidence type="ECO:0000313" key="3">
    <source>
        <dbReference type="Proteomes" id="UP000320176"/>
    </source>
</evidence>
<evidence type="ECO:0000313" key="2">
    <source>
        <dbReference type="EMBL" id="TWT89459.1"/>
    </source>
</evidence>
<feature type="region of interest" description="Disordered" evidence="1">
    <location>
        <begin position="45"/>
        <end position="64"/>
    </location>
</feature>
<dbReference type="AlphaFoldDB" id="A0A5C5ZPQ7"/>